<evidence type="ECO:0000313" key="3">
    <source>
        <dbReference type="EMBL" id="TFB87359.1"/>
    </source>
</evidence>
<reference evidence="3 4" key="1">
    <citation type="submission" date="2019-03" db="EMBL/GenBank/DDBJ databases">
        <title>Genomics of glacier-inhabiting Cryobacterium strains.</title>
        <authorList>
            <person name="Liu Q."/>
            <person name="Xin Y.-H."/>
        </authorList>
    </citation>
    <scope>NUCLEOTIDE SEQUENCE [LARGE SCALE GENOMIC DNA]</scope>
    <source>
        <strain evidence="3 4">MDB2-B</strain>
    </source>
</reference>
<evidence type="ECO:0000313" key="4">
    <source>
        <dbReference type="Proteomes" id="UP000297608"/>
    </source>
</evidence>
<dbReference type="EMBL" id="SOFG01000011">
    <property type="protein sequence ID" value="TFB87359.1"/>
    <property type="molecule type" value="Genomic_DNA"/>
</dbReference>
<evidence type="ECO:0000256" key="1">
    <source>
        <dbReference type="ARBA" id="ARBA00008270"/>
    </source>
</evidence>
<proteinExistence type="inferred from homology"/>
<keyword evidence="4" id="KW-1185">Reference proteome</keyword>
<gene>
    <name evidence="3" type="ORF">E3O44_09625</name>
</gene>
<dbReference type="SUPFAM" id="SSF54506">
    <property type="entry name" value="Diaminopimelate epimerase-like"/>
    <property type="match status" value="1"/>
</dbReference>
<dbReference type="InterPro" id="IPR003719">
    <property type="entry name" value="Phenazine_PhzF-like"/>
</dbReference>
<sequence length="285" mass="29951">MSDQTEILRLTAFAADPSGGNPAGVVLDASALPDAEMQRIAASLGYAETAFLTRPPTREYPGRAGIRYFSPTAEVPFCGHATIATAVALAGRGDADAFVFETKIGEVRIDTRRTADGIVASFTSVEPRVEPIGASVLEHLLRLLGVDATDLHPDYPPRLAFAGNVHPVLVFAETATFDDFRFDPAEVRALMDAEGWAGTVTTLRVLGPLEFEARNLFPVGTMTEDPATGSAAASVGGYLRALGLVDPPARVLIRQGRHVGRPSLLTVDIPATGGIVVSGTATVIS</sequence>
<comment type="similarity">
    <text evidence="1">Belongs to the PhzF family.</text>
</comment>
<dbReference type="Gene3D" id="3.10.310.10">
    <property type="entry name" value="Diaminopimelate Epimerase, Chain A, domain 1"/>
    <property type="match status" value="2"/>
</dbReference>
<dbReference type="PANTHER" id="PTHR13774:SF39">
    <property type="entry name" value="BIOSYNTHESIS PROTEIN, PUTATIVE-RELATED"/>
    <property type="match status" value="1"/>
</dbReference>
<organism evidence="3 4">
    <name type="scientific">Cryobacterium algoricola</name>
    <dbReference type="NCBI Taxonomy" id="1259183"/>
    <lineage>
        <taxon>Bacteria</taxon>
        <taxon>Bacillati</taxon>
        <taxon>Actinomycetota</taxon>
        <taxon>Actinomycetes</taxon>
        <taxon>Micrococcales</taxon>
        <taxon>Microbacteriaceae</taxon>
        <taxon>Cryobacterium</taxon>
    </lineage>
</organism>
<dbReference type="PIRSF" id="PIRSF016184">
    <property type="entry name" value="PhzC_PhzF"/>
    <property type="match status" value="1"/>
</dbReference>
<dbReference type="NCBIfam" id="TIGR00654">
    <property type="entry name" value="PhzF_family"/>
    <property type="match status" value="1"/>
</dbReference>
<name>A0ABY2IFH2_9MICO</name>
<protein>
    <submittedName>
        <fullName evidence="3">PhzF family phenazine biosynthesis protein</fullName>
    </submittedName>
</protein>
<dbReference type="PANTHER" id="PTHR13774">
    <property type="entry name" value="PHENAZINE BIOSYNTHESIS PROTEIN"/>
    <property type="match status" value="1"/>
</dbReference>
<dbReference type="Proteomes" id="UP000297608">
    <property type="component" value="Unassembled WGS sequence"/>
</dbReference>
<dbReference type="RefSeq" id="WP_134534514.1">
    <property type="nucleotide sequence ID" value="NZ_SOFG01000011.1"/>
</dbReference>
<keyword evidence="2" id="KW-0413">Isomerase</keyword>
<accession>A0ABY2IFH2</accession>
<comment type="caution">
    <text evidence="3">The sequence shown here is derived from an EMBL/GenBank/DDBJ whole genome shotgun (WGS) entry which is preliminary data.</text>
</comment>
<dbReference type="Pfam" id="PF02567">
    <property type="entry name" value="PhzC-PhzF"/>
    <property type="match status" value="1"/>
</dbReference>
<evidence type="ECO:0000256" key="2">
    <source>
        <dbReference type="ARBA" id="ARBA00023235"/>
    </source>
</evidence>